<dbReference type="AlphaFoldDB" id="A0A0L6VLD5"/>
<evidence type="ECO:0000259" key="1">
    <source>
        <dbReference type="Pfam" id="PF03732"/>
    </source>
</evidence>
<evidence type="ECO:0000313" key="3">
    <source>
        <dbReference type="Proteomes" id="UP000037035"/>
    </source>
</evidence>
<feature type="non-terminal residue" evidence="2">
    <location>
        <position position="1"/>
    </location>
</feature>
<keyword evidence="3" id="KW-1185">Reference proteome</keyword>
<comment type="caution">
    <text evidence="2">The sequence shown here is derived from an EMBL/GenBank/DDBJ whole genome shotgun (WGS) entry which is preliminary data.</text>
</comment>
<sequence>HFPTNASKVAFAALFMRDYAATWCQPYINRIFNGEPLDWTDFLKDLEASFFDHNRQQRAKVALRNICQTGTVLSYTQDFNQHARTAGWPDARLMGLYQNRLKESIQLAMVMSNVQFDSLRSMQAMAVKARQIIKGIRLARPAVELL</sequence>
<dbReference type="OrthoDB" id="5582182at2759"/>
<dbReference type="InterPro" id="IPR005162">
    <property type="entry name" value="Retrotrans_gag_dom"/>
</dbReference>
<gene>
    <name evidence="2" type="ORF">VP01_13815g1</name>
</gene>
<name>A0A0L6VLD5_9BASI</name>
<dbReference type="EMBL" id="LAVV01004238">
    <property type="protein sequence ID" value="KNZ61591.1"/>
    <property type="molecule type" value="Genomic_DNA"/>
</dbReference>
<protein>
    <recommendedName>
        <fullName evidence="1">Retrotransposon gag domain-containing protein</fullName>
    </recommendedName>
</protein>
<organism evidence="2 3">
    <name type="scientific">Puccinia sorghi</name>
    <dbReference type="NCBI Taxonomy" id="27349"/>
    <lineage>
        <taxon>Eukaryota</taxon>
        <taxon>Fungi</taxon>
        <taxon>Dikarya</taxon>
        <taxon>Basidiomycota</taxon>
        <taxon>Pucciniomycotina</taxon>
        <taxon>Pucciniomycetes</taxon>
        <taxon>Pucciniales</taxon>
        <taxon>Pucciniaceae</taxon>
        <taxon>Puccinia</taxon>
    </lineage>
</organism>
<evidence type="ECO:0000313" key="2">
    <source>
        <dbReference type="EMBL" id="KNZ61591.1"/>
    </source>
</evidence>
<dbReference type="Proteomes" id="UP000037035">
    <property type="component" value="Unassembled WGS sequence"/>
</dbReference>
<feature type="domain" description="Retrotransposon gag" evidence="1">
    <location>
        <begin position="11"/>
        <end position="100"/>
    </location>
</feature>
<proteinExistence type="predicted"/>
<reference evidence="2 3" key="1">
    <citation type="submission" date="2015-08" db="EMBL/GenBank/DDBJ databases">
        <title>Next Generation Sequencing and Analysis of the Genome of Puccinia sorghi L Schw, the Causal Agent of Maize Common Rust.</title>
        <authorList>
            <person name="Rochi L."/>
            <person name="Burguener G."/>
            <person name="Darino M."/>
            <person name="Turjanski A."/>
            <person name="Kreff E."/>
            <person name="Dieguez M.J."/>
            <person name="Sacco F."/>
        </authorList>
    </citation>
    <scope>NUCLEOTIDE SEQUENCE [LARGE SCALE GENOMIC DNA]</scope>
    <source>
        <strain evidence="2 3">RO10H11247</strain>
    </source>
</reference>
<accession>A0A0L6VLD5</accession>
<dbReference type="VEuPathDB" id="FungiDB:VP01_13815g1"/>
<dbReference type="Pfam" id="PF03732">
    <property type="entry name" value="Retrotrans_gag"/>
    <property type="match status" value="1"/>
</dbReference>